<gene>
    <name evidence="2" type="ORF">BU24DRAFT_458564</name>
</gene>
<feature type="region of interest" description="Disordered" evidence="1">
    <location>
        <begin position="408"/>
        <end position="435"/>
    </location>
</feature>
<sequence length="562" mass="63126">MADALCGPSNALQNFQKHTSVDRTLQQDRLANRQSPNQGFRSSPGPNAGVLDPEFNAFQAGHSGLHQPDFYLHAHPQPLPQFQPQPAQAAPDWASDFQRLNIAAPQAPRFQQHVPQVSNAPASWHQDFMSQQQQQQPSHAQNTFPQWNAPSMSPGMAWGGSSFQQRAGFGMANQAPMSEVAMGKQRADEQVPAFDNAAFDKAFQDVQNELMQQAQDQGATQAPTQQQRQEDTQMLSETLRGEQEGPSALNRAQDYREESRPQEQQGPSALNLAQDYREETRLAEENDPVLLSIRDKRLPVYTAIKLRSAADLGQHDETLQWLQSLESQEQSGRLTEDVSEARWAVEALQKLSTRDTTSEIQLRAEKLITAVNQRLMSQYPLLSTRVPINHENIMEELEAAGYNTGQLQDEPQHQHQQPEQQKKEQQQPTRHDDDEMADTAGKLLERVADNTSEKFQNSQFLELMRRLRDREVKVEGDKMVEVSNTTPPSTAPPAPAPSTSIPDIDAGILNHSAQDFGMPMDSEMSLDERSDMAPPFSDPRTDEITEQFNWYGGANGNQYYPR</sequence>
<evidence type="ECO:0000256" key="1">
    <source>
        <dbReference type="SAM" id="MobiDB-lite"/>
    </source>
</evidence>
<accession>A0A6A5Y1Y0</accession>
<dbReference type="EMBL" id="ML978067">
    <property type="protein sequence ID" value="KAF2018830.1"/>
    <property type="molecule type" value="Genomic_DNA"/>
</dbReference>
<feature type="compositionally biased region" description="Polar residues" evidence="1">
    <location>
        <begin position="212"/>
        <end position="236"/>
    </location>
</feature>
<evidence type="ECO:0000313" key="3">
    <source>
        <dbReference type="Proteomes" id="UP000799778"/>
    </source>
</evidence>
<name>A0A6A5Y1Y0_9PLEO</name>
<feature type="region of interest" description="Disordered" evidence="1">
    <location>
        <begin position="212"/>
        <end position="270"/>
    </location>
</feature>
<reference evidence="2" key="1">
    <citation type="journal article" date="2020" name="Stud. Mycol.">
        <title>101 Dothideomycetes genomes: a test case for predicting lifestyles and emergence of pathogens.</title>
        <authorList>
            <person name="Haridas S."/>
            <person name="Albert R."/>
            <person name="Binder M."/>
            <person name="Bloem J."/>
            <person name="Labutti K."/>
            <person name="Salamov A."/>
            <person name="Andreopoulos B."/>
            <person name="Baker S."/>
            <person name="Barry K."/>
            <person name="Bills G."/>
            <person name="Bluhm B."/>
            <person name="Cannon C."/>
            <person name="Castanera R."/>
            <person name="Culley D."/>
            <person name="Daum C."/>
            <person name="Ezra D."/>
            <person name="Gonzalez J."/>
            <person name="Henrissat B."/>
            <person name="Kuo A."/>
            <person name="Liang C."/>
            <person name="Lipzen A."/>
            <person name="Lutzoni F."/>
            <person name="Magnuson J."/>
            <person name="Mondo S."/>
            <person name="Nolan M."/>
            <person name="Ohm R."/>
            <person name="Pangilinan J."/>
            <person name="Park H.-J."/>
            <person name="Ramirez L."/>
            <person name="Alfaro M."/>
            <person name="Sun H."/>
            <person name="Tritt A."/>
            <person name="Yoshinaga Y."/>
            <person name="Zwiers L.-H."/>
            <person name="Turgeon B."/>
            <person name="Goodwin S."/>
            <person name="Spatafora J."/>
            <person name="Crous P."/>
            <person name="Grigoriev I."/>
        </authorList>
    </citation>
    <scope>NUCLEOTIDE SEQUENCE</scope>
    <source>
        <strain evidence="2">CBS 175.79</strain>
    </source>
</reference>
<feature type="region of interest" description="Disordered" evidence="1">
    <location>
        <begin position="516"/>
        <end position="562"/>
    </location>
</feature>
<dbReference type="RefSeq" id="XP_033387169.1">
    <property type="nucleotide sequence ID" value="XM_033531647.1"/>
</dbReference>
<feature type="compositionally biased region" description="Basic and acidic residues" evidence="1">
    <location>
        <begin position="420"/>
        <end position="433"/>
    </location>
</feature>
<feature type="region of interest" description="Disordered" evidence="1">
    <location>
        <begin position="27"/>
        <end position="54"/>
    </location>
</feature>
<keyword evidence="3" id="KW-1185">Reference proteome</keyword>
<dbReference type="GeneID" id="54289044"/>
<feature type="compositionally biased region" description="Polar residues" evidence="1">
    <location>
        <begin position="27"/>
        <end position="45"/>
    </location>
</feature>
<proteinExistence type="predicted"/>
<evidence type="ECO:0000313" key="2">
    <source>
        <dbReference type="EMBL" id="KAF2018830.1"/>
    </source>
</evidence>
<organism evidence="2 3">
    <name type="scientific">Aaosphaeria arxii CBS 175.79</name>
    <dbReference type="NCBI Taxonomy" id="1450172"/>
    <lineage>
        <taxon>Eukaryota</taxon>
        <taxon>Fungi</taxon>
        <taxon>Dikarya</taxon>
        <taxon>Ascomycota</taxon>
        <taxon>Pezizomycotina</taxon>
        <taxon>Dothideomycetes</taxon>
        <taxon>Pleosporomycetidae</taxon>
        <taxon>Pleosporales</taxon>
        <taxon>Pleosporales incertae sedis</taxon>
        <taxon>Aaosphaeria</taxon>
    </lineage>
</organism>
<dbReference type="OrthoDB" id="5407351at2759"/>
<dbReference type="AlphaFoldDB" id="A0A6A5Y1Y0"/>
<protein>
    <submittedName>
        <fullName evidence="2">Uncharacterized protein</fullName>
    </submittedName>
</protein>
<dbReference type="Proteomes" id="UP000799778">
    <property type="component" value="Unassembled WGS sequence"/>
</dbReference>
<feature type="compositionally biased region" description="Polar residues" evidence="1">
    <location>
        <begin position="137"/>
        <end position="151"/>
    </location>
</feature>
<feature type="region of interest" description="Disordered" evidence="1">
    <location>
        <begin position="481"/>
        <end position="503"/>
    </location>
</feature>
<feature type="region of interest" description="Disordered" evidence="1">
    <location>
        <begin position="118"/>
        <end position="163"/>
    </location>
</feature>
<dbReference type="Gene3D" id="6.10.280.230">
    <property type="match status" value="1"/>
</dbReference>